<keyword evidence="7 21" id="KW-0808">Transferase</keyword>
<keyword evidence="6" id="KW-0328">Glycosyltransferase</keyword>
<evidence type="ECO:0000256" key="1">
    <source>
        <dbReference type="ARBA" id="ARBA00001936"/>
    </source>
</evidence>
<evidence type="ECO:0000256" key="16">
    <source>
        <dbReference type="ARBA" id="ARBA00030723"/>
    </source>
</evidence>
<keyword evidence="14" id="KW-0325">Glycoprotein</keyword>
<keyword evidence="11" id="KW-1133">Transmembrane helix</keyword>
<dbReference type="EMBL" id="LR783248">
    <property type="protein sequence ID" value="CAB3224894.1"/>
    <property type="molecule type" value="mRNA"/>
</dbReference>
<dbReference type="PANTHER" id="PTHR46420:SF1">
    <property type="entry name" value="BETA-1,4-GLUCURONYLTRANSFERASE 1"/>
    <property type="match status" value="1"/>
</dbReference>
<dbReference type="GO" id="GO:0000139">
    <property type="term" value="C:Golgi membrane"/>
    <property type="evidence" value="ECO:0007669"/>
    <property type="project" value="UniProtKB-SubCell"/>
</dbReference>
<comment type="catalytic activity">
    <reaction evidence="20">
        <text>3-O-[beta-D-Xyl-(1-&gt;4)-Rib-ol-P-Rib-ol-P-3-beta-D-GalNAc-(1-&gt;3)-beta-D-GlcNAc-(1-&gt;4)-(O-6-P-alpha-D-Man)]-Thr-[protein] + UDP-alpha-D-glucuronate = 3-O-[beta-D-GlcA-(1-&gt;3)-beta-D-Xyl-(1-&gt;4)-Rib-ol-P-Rib-ol-P-3-beta-D-GalNAc-(1-&gt;3)-beta-D-GlcNAc-(1-&gt;4)-(O-6-P-alpha-D-Man)]-Thr-[protein] + UDP + H(+)</text>
        <dbReference type="Rhea" id="RHEA:46860"/>
        <dbReference type="Rhea" id="RHEA-COMP:15023"/>
        <dbReference type="Rhea" id="RHEA-COMP:17482"/>
        <dbReference type="ChEBI" id="CHEBI:15378"/>
        <dbReference type="ChEBI" id="CHEBI:58052"/>
        <dbReference type="ChEBI" id="CHEBI:58223"/>
        <dbReference type="ChEBI" id="CHEBI:142405"/>
        <dbReference type="ChEBI" id="CHEBI:177336"/>
    </reaction>
</comment>
<keyword evidence="13" id="KW-0472">Membrane</keyword>
<evidence type="ECO:0000256" key="4">
    <source>
        <dbReference type="ARBA" id="ARBA00008539"/>
    </source>
</evidence>
<organism evidence="21">
    <name type="scientific">Phallusia mammillata</name>
    <dbReference type="NCBI Taxonomy" id="59560"/>
    <lineage>
        <taxon>Eukaryota</taxon>
        <taxon>Metazoa</taxon>
        <taxon>Chordata</taxon>
        <taxon>Tunicata</taxon>
        <taxon>Ascidiacea</taxon>
        <taxon>Phlebobranchia</taxon>
        <taxon>Ascidiidae</taxon>
        <taxon>Phallusia</taxon>
    </lineage>
</organism>
<dbReference type="GO" id="GO:0046872">
    <property type="term" value="F:metal ion binding"/>
    <property type="evidence" value="ECO:0007669"/>
    <property type="project" value="UniProtKB-KW"/>
</dbReference>
<evidence type="ECO:0000256" key="6">
    <source>
        <dbReference type="ARBA" id="ARBA00022676"/>
    </source>
</evidence>
<dbReference type="GO" id="GO:0035269">
    <property type="term" value="P:protein O-linked glycosylation via mannose"/>
    <property type="evidence" value="ECO:0007669"/>
    <property type="project" value="TreeGrafter"/>
</dbReference>
<evidence type="ECO:0000256" key="17">
    <source>
        <dbReference type="ARBA" id="ARBA00032175"/>
    </source>
</evidence>
<keyword evidence="15" id="KW-0464">Manganese</keyword>
<accession>A0A6F9D7X5</accession>
<evidence type="ECO:0000256" key="10">
    <source>
        <dbReference type="ARBA" id="ARBA00022968"/>
    </source>
</evidence>
<evidence type="ECO:0000256" key="5">
    <source>
        <dbReference type="ARBA" id="ARBA00017962"/>
    </source>
</evidence>
<proteinExistence type="evidence at transcript level"/>
<evidence type="ECO:0000256" key="18">
    <source>
        <dbReference type="ARBA" id="ARBA00032181"/>
    </source>
</evidence>
<dbReference type="InterPro" id="IPR043189">
    <property type="entry name" value="B4GAT1"/>
</dbReference>
<evidence type="ECO:0000256" key="12">
    <source>
        <dbReference type="ARBA" id="ARBA00023034"/>
    </source>
</evidence>
<evidence type="ECO:0000256" key="13">
    <source>
        <dbReference type="ARBA" id="ARBA00023136"/>
    </source>
</evidence>
<dbReference type="GO" id="GO:0015020">
    <property type="term" value="F:glucuronosyltransferase activity"/>
    <property type="evidence" value="ECO:0007669"/>
    <property type="project" value="InterPro"/>
</dbReference>
<dbReference type="AlphaFoldDB" id="A0A6F9D7X5"/>
<keyword evidence="10" id="KW-0735">Signal-anchor</keyword>
<reference evidence="21" key="1">
    <citation type="submission" date="2020-04" db="EMBL/GenBank/DDBJ databases">
        <authorList>
            <person name="Neveu A P."/>
        </authorList>
    </citation>
    <scope>NUCLEOTIDE SEQUENCE</scope>
    <source>
        <tissue evidence="21">Whole embryo</tissue>
    </source>
</reference>
<evidence type="ECO:0000256" key="15">
    <source>
        <dbReference type="ARBA" id="ARBA00023211"/>
    </source>
</evidence>
<dbReference type="Pfam" id="PF13896">
    <property type="entry name" value="Glyco_transf_49"/>
    <property type="match status" value="1"/>
</dbReference>
<evidence type="ECO:0000256" key="3">
    <source>
        <dbReference type="ARBA" id="ARBA00004922"/>
    </source>
</evidence>
<dbReference type="UniPathway" id="UPA00378"/>
<protein>
    <recommendedName>
        <fullName evidence="5">Beta-1,4-glucuronyltransferase 1</fullName>
    </recommendedName>
    <alternativeName>
        <fullName evidence="16">I-beta-1,3-N-acetylglucosaminyltransferase</fullName>
    </alternativeName>
    <alternativeName>
        <fullName evidence="19">N-acetyllactosaminide beta-1,3-N-acetylglucosaminyltransferase</fullName>
    </alternativeName>
    <alternativeName>
        <fullName evidence="17">Poly-N-acetyllactosamine extension enzyme</fullName>
    </alternativeName>
    <alternativeName>
        <fullName evidence="18">UDP-GlcNAc:betaGal beta-1,3-N-acetylglucosaminyltransferase 1</fullName>
    </alternativeName>
</protein>
<evidence type="ECO:0000256" key="8">
    <source>
        <dbReference type="ARBA" id="ARBA00022692"/>
    </source>
</evidence>
<keyword evidence="9" id="KW-0479">Metal-binding</keyword>
<dbReference type="PANTHER" id="PTHR46420">
    <property type="entry name" value="BETA-1,4-GLUCURONYLTRANSFERASE 1"/>
    <property type="match status" value="1"/>
</dbReference>
<name>A0A6F9D7X5_9ASCI</name>
<evidence type="ECO:0000256" key="14">
    <source>
        <dbReference type="ARBA" id="ARBA00023180"/>
    </source>
</evidence>
<evidence type="ECO:0000313" key="21">
    <source>
        <dbReference type="EMBL" id="CAB3224894.1"/>
    </source>
</evidence>
<keyword evidence="8" id="KW-0812">Transmembrane</keyword>
<comment type="subcellular location">
    <subcellularLocation>
        <location evidence="2">Golgi apparatus membrane</location>
        <topology evidence="2">Single-pass type II membrane protein</topology>
    </subcellularLocation>
</comment>
<evidence type="ECO:0000256" key="7">
    <source>
        <dbReference type="ARBA" id="ARBA00022679"/>
    </source>
</evidence>
<comment type="similarity">
    <text evidence="4">Belongs to the glycosyltransferase 49 family.</text>
</comment>
<sequence>MIRKLFCWRKLWKHKITIATITSIVTLAYLTLISNQVQKKQNIHKRNAQFKRNHKSVEEHIEFKDNNVDSRGQHYIHTIYSKSALNVDVKDVTLSVHLGINELPLLSRLAATWSCPISSAVFVDEAGYQTILKTFLGCHVSLFKHVTIRMVRPVLKSDLKLGVLSQETKKLVDSPPYGEDICKRFDHLFESSETNSYPVNLIRNIAMDGARTRFVLNSDVTFLPSKGACNELKEFLNTQFSDFETFDTPPKRAFVLPVYEIDAKLGLDSTSLTKQQLLSLWSRQKARPYLESACQDCHKNTDHSRWQEQKAQNAVYLVQWSHPYEPYFVAMREALPRFDERFESRGHDRLSQTCEMFMSDWEFYVLGTSFLVHPGFVQSHSNLEIDSLHQMSQAADQYNDFIKLMNKKYPTSNRTCEIPLKFTL</sequence>
<evidence type="ECO:0000256" key="2">
    <source>
        <dbReference type="ARBA" id="ARBA00004323"/>
    </source>
</evidence>
<keyword evidence="12" id="KW-0333">Golgi apparatus</keyword>
<evidence type="ECO:0000256" key="11">
    <source>
        <dbReference type="ARBA" id="ARBA00022989"/>
    </source>
</evidence>
<evidence type="ECO:0000256" key="20">
    <source>
        <dbReference type="ARBA" id="ARBA00047852"/>
    </source>
</evidence>
<evidence type="ECO:0000256" key="19">
    <source>
        <dbReference type="ARBA" id="ARBA00033291"/>
    </source>
</evidence>
<comment type="cofactor">
    <cofactor evidence="1">
        <name>Mn(2+)</name>
        <dbReference type="ChEBI" id="CHEBI:29035"/>
    </cofactor>
</comment>
<evidence type="ECO:0000256" key="9">
    <source>
        <dbReference type="ARBA" id="ARBA00022723"/>
    </source>
</evidence>
<comment type="pathway">
    <text evidence="3">Protein modification; protein glycosylation.</text>
</comment>
<gene>
    <name evidence="21" type="primary">B4gat1</name>
</gene>